<reference evidence="3" key="1">
    <citation type="journal article" date="2017" name="Plant J.">
        <title>The pomegranate (Punica granatum L.) genome and the genomics of punicalagin biosynthesis.</title>
        <authorList>
            <person name="Qin G."/>
            <person name="Xu C."/>
            <person name="Ming R."/>
            <person name="Tang H."/>
            <person name="Guyot R."/>
            <person name="Kramer E.M."/>
            <person name="Hu Y."/>
            <person name="Yi X."/>
            <person name="Qi Y."/>
            <person name="Xu X."/>
            <person name="Gao Z."/>
            <person name="Pan H."/>
            <person name="Jian J."/>
            <person name="Tian Y."/>
            <person name="Yue Z."/>
            <person name="Xu Y."/>
        </authorList>
    </citation>
    <scope>NUCLEOTIDE SEQUENCE [LARGE SCALE GENOMIC DNA]</scope>
    <source>
        <strain evidence="3">cv. Dabenzi</strain>
    </source>
</reference>
<evidence type="ECO:0000313" key="3">
    <source>
        <dbReference type="Proteomes" id="UP000197138"/>
    </source>
</evidence>
<evidence type="ECO:0000313" key="2">
    <source>
        <dbReference type="EMBL" id="OWM90634.1"/>
    </source>
</evidence>
<comment type="caution">
    <text evidence="2">The sequence shown here is derived from an EMBL/GenBank/DDBJ whole genome shotgun (WGS) entry which is preliminary data.</text>
</comment>
<dbReference type="AlphaFoldDB" id="A0A218Y097"/>
<gene>
    <name evidence="2" type="ORF">CDL15_Pgr023865</name>
</gene>
<feature type="domain" description="PB1-like" evidence="1">
    <location>
        <begin position="4"/>
        <end position="70"/>
    </location>
</feature>
<dbReference type="EMBL" id="MTKT01000547">
    <property type="protein sequence ID" value="OWM90634.1"/>
    <property type="molecule type" value="Genomic_DNA"/>
</dbReference>
<dbReference type="InterPro" id="IPR058594">
    <property type="entry name" value="PB1-like_dom_pln"/>
</dbReference>
<evidence type="ECO:0000259" key="1">
    <source>
        <dbReference type="Pfam" id="PF26130"/>
    </source>
</evidence>
<organism evidence="2 3">
    <name type="scientific">Punica granatum</name>
    <name type="common">Pomegranate</name>
    <dbReference type="NCBI Taxonomy" id="22663"/>
    <lineage>
        <taxon>Eukaryota</taxon>
        <taxon>Viridiplantae</taxon>
        <taxon>Streptophyta</taxon>
        <taxon>Embryophyta</taxon>
        <taxon>Tracheophyta</taxon>
        <taxon>Spermatophyta</taxon>
        <taxon>Magnoliopsida</taxon>
        <taxon>eudicotyledons</taxon>
        <taxon>Gunneridae</taxon>
        <taxon>Pentapetalae</taxon>
        <taxon>rosids</taxon>
        <taxon>malvids</taxon>
        <taxon>Myrtales</taxon>
        <taxon>Lythraceae</taxon>
        <taxon>Punica</taxon>
    </lineage>
</organism>
<dbReference type="Proteomes" id="UP000197138">
    <property type="component" value="Unassembled WGS sequence"/>
</dbReference>
<accession>A0A218Y097</accession>
<name>A0A218Y097_PUNGR</name>
<protein>
    <recommendedName>
        <fullName evidence="1">PB1-like domain-containing protein</fullName>
    </recommendedName>
</protein>
<proteinExistence type="predicted"/>
<dbReference type="Pfam" id="PF26130">
    <property type="entry name" value="PB1-like"/>
    <property type="match status" value="1"/>
</dbReference>
<sequence>MAYIVYAGGQLQYVDFVSAEYISLLEIDEDVEEIGISGYAAYYWTTETYRLAETLKEIESDKDALEMANESYKAIRAGRYVPIYIVSRTQEKVMEELSRETMSSGVVIEEIEDEHPSLPIT</sequence>